<proteinExistence type="predicted"/>
<dbReference type="Pfam" id="PF08803">
    <property type="entry name" value="ydhR"/>
    <property type="match status" value="1"/>
</dbReference>
<dbReference type="Gene3D" id="3.30.70.100">
    <property type="match status" value="1"/>
</dbReference>
<evidence type="ECO:0000313" key="2">
    <source>
        <dbReference type="Proteomes" id="UP000199531"/>
    </source>
</evidence>
<organism evidence="1 2">
    <name type="scientific">Brachymonas denitrificans DSM 15123</name>
    <dbReference type="NCBI Taxonomy" id="1121117"/>
    <lineage>
        <taxon>Bacteria</taxon>
        <taxon>Pseudomonadati</taxon>
        <taxon>Pseudomonadota</taxon>
        <taxon>Betaproteobacteria</taxon>
        <taxon>Burkholderiales</taxon>
        <taxon>Comamonadaceae</taxon>
        <taxon>Brachymonas</taxon>
    </lineage>
</organism>
<sequence>MITALVQFSLPEAITRAQAREIFRNTAPRYIDMPGLVRKYYILSEDGRTAGGMYLWRTREDADRVYDATWKTFVQEKYGAPPLLTFFDSPVQVDNLTHEILIDES</sequence>
<gene>
    <name evidence="1" type="ORF">SAMN02745977_02382</name>
</gene>
<evidence type="ECO:0000313" key="1">
    <source>
        <dbReference type="EMBL" id="SEN93333.1"/>
    </source>
</evidence>
<dbReference type="EMBL" id="FOCW01000011">
    <property type="protein sequence ID" value="SEN93333.1"/>
    <property type="molecule type" value="Genomic_DNA"/>
</dbReference>
<dbReference type="InterPro" id="IPR011008">
    <property type="entry name" value="Dimeric_a/b-barrel"/>
</dbReference>
<dbReference type="STRING" id="1121117.SAMN02745977_02382"/>
<dbReference type="InterPro" id="IPR014910">
    <property type="entry name" value="YdhR"/>
</dbReference>
<dbReference type="AlphaFoldDB" id="A0A1H8KK31"/>
<dbReference type="Proteomes" id="UP000199531">
    <property type="component" value="Unassembled WGS sequence"/>
</dbReference>
<dbReference type="OrthoDB" id="3871007at2"/>
<accession>A0A1H8KK31</accession>
<name>A0A1H8KK31_9BURK</name>
<dbReference type="SUPFAM" id="SSF54909">
    <property type="entry name" value="Dimeric alpha+beta barrel"/>
    <property type="match status" value="1"/>
</dbReference>
<reference evidence="1 2" key="1">
    <citation type="submission" date="2016-10" db="EMBL/GenBank/DDBJ databases">
        <authorList>
            <person name="de Groot N.N."/>
        </authorList>
    </citation>
    <scope>NUCLEOTIDE SEQUENCE [LARGE SCALE GENOMIC DNA]</scope>
    <source>
        <strain evidence="1 2">DSM 15123</strain>
    </source>
</reference>
<keyword evidence="2" id="KW-1185">Reference proteome</keyword>
<dbReference type="RefSeq" id="WP_091818225.1">
    <property type="nucleotide sequence ID" value="NZ_FOCW01000011.1"/>
</dbReference>
<protein>
    <submittedName>
        <fullName evidence="1">Putative mono-oxygenase ydhR</fullName>
    </submittedName>
</protein>